<dbReference type="InterPro" id="IPR043133">
    <property type="entry name" value="GTP-CH-I_C/QueF"/>
</dbReference>
<dbReference type="EMBL" id="JADHQC010000004">
    <property type="protein sequence ID" value="MBL6811538.1"/>
    <property type="molecule type" value="Genomic_DNA"/>
</dbReference>
<dbReference type="PANTHER" id="PTHR42844">
    <property type="entry name" value="DIHYDRONEOPTERIN ALDOLASE 1-RELATED"/>
    <property type="match status" value="1"/>
</dbReference>
<comment type="catalytic activity">
    <reaction evidence="1 6">
        <text>7,8-dihydroneopterin = 6-hydroxymethyl-7,8-dihydropterin + glycolaldehyde</text>
        <dbReference type="Rhea" id="RHEA:10540"/>
        <dbReference type="ChEBI" id="CHEBI:17001"/>
        <dbReference type="ChEBI" id="CHEBI:17071"/>
        <dbReference type="ChEBI" id="CHEBI:44841"/>
        <dbReference type="EC" id="4.1.2.25"/>
    </reaction>
</comment>
<dbReference type="AlphaFoldDB" id="A0A937I3U4"/>
<name>A0A937I3U4_9GAMM</name>
<dbReference type="Pfam" id="PF02152">
    <property type="entry name" value="FolB"/>
    <property type="match status" value="1"/>
</dbReference>
<proteinExistence type="inferred from homology"/>
<dbReference type="GO" id="GO:0004150">
    <property type="term" value="F:dihydroneopterin aldolase activity"/>
    <property type="evidence" value="ECO:0007669"/>
    <property type="project" value="UniProtKB-UniRule"/>
</dbReference>
<evidence type="ECO:0000256" key="5">
    <source>
        <dbReference type="ARBA" id="ARBA00023239"/>
    </source>
</evidence>
<evidence type="ECO:0000256" key="3">
    <source>
        <dbReference type="ARBA" id="ARBA00005708"/>
    </source>
</evidence>
<dbReference type="InterPro" id="IPR006156">
    <property type="entry name" value="Dihydroneopterin_aldolase"/>
</dbReference>
<dbReference type="Gene3D" id="3.30.1130.10">
    <property type="match status" value="1"/>
</dbReference>
<feature type="domain" description="Dihydroneopterin aldolase/epimerase" evidence="7">
    <location>
        <begin position="5"/>
        <end position="115"/>
    </location>
</feature>
<organism evidence="8 9">
    <name type="scientific">SAR86 cluster bacterium</name>
    <dbReference type="NCBI Taxonomy" id="2030880"/>
    <lineage>
        <taxon>Bacteria</taxon>
        <taxon>Pseudomonadati</taxon>
        <taxon>Pseudomonadota</taxon>
        <taxon>Gammaproteobacteria</taxon>
        <taxon>SAR86 cluster</taxon>
    </lineage>
</organism>
<dbReference type="EC" id="4.1.2.25" evidence="6"/>
<evidence type="ECO:0000259" key="7">
    <source>
        <dbReference type="SMART" id="SM00905"/>
    </source>
</evidence>
<dbReference type="InterPro" id="IPR006157">
    <property type="entry name" value="FolB_dom"/>
</dbReference>
<dbReference type="GO" id="GO:0005737">
    <property type="term" value="C:cytoplasm"/>
    <property type="evidence" value="ECO:0007669"/>
    <property type="project" value="TreeGrafter"/>
</dbReference>
<comment type="caution">
    <text evidence="8">The sequence shown here is derived from an EMBL/GenBank/DDBJ whole genome shotgun (WGS) entry which is preliminary data.</text>
</comment>
<dbReference type="GO" id="GO:0046654">
    <property type="term" value="P:tetrahydrofolate biosynthetic process"/>
    <property type="evidence" value="ECO:0007669"/>
    <property type="project" value="UniProtKB-UniRule"/>
</dbReference>
<accession>A0A937I3U4</accession>
<protein>
    <recommendedName>
        <fullName evidence="6">7,8-dihydroneopterin aldolase</fullName>
        <ecNumber evidence="6">4.1.2.25</ecNumber>
    </recommendedName>
</protein>
<evidence type="ECO:0000256" key="6">
    <source>
        <dbReference type="RuleBase" id="RU362079"/>
    </source>
</evidence>
<comment type="function">
    <text evidence="6">Catalyzes the conversion of 7,8-dihydroneopterin to 6-hydroxymethyl-7,8-dihydropterin.</text>
</comment>
<dbReference type="SUPFAM" id="SSF55620">
    <property type="entry name" value="Tetrahydrobiopterin biosynthesis enzymes-like"/>
    <property type="match status" value="1"/>
</dbReference>
<evidence type="ECO:0000256" key="2">
    <source>
        <dbReference type="ARBA" id="ARBA00005013"/>
    </source>
</evidence>
<keyword evidence="4 6" id="KW-0289">Folate biosynthesis</keyword>
<dbReference type="GO" id="GO:0046656">
    <property type="term" value="P:folic acid biosynthetic process"/>
    <property type="evidence" value="ECO:0007669"/>
    <property type="project" value="UniProtKB-UniRule"/>
</dbReference>
<comment type="pathway">
    <text evidence="2 6">Cofactor biosynthesis; tetrahydrofolate biosynthesis; 2-amino-4-hydroxy-6-hydroxymethyl-7,8-dihydropteridine diphosphate from 7,8-dihydroneopterin triphosphate: step 3/4.</text>
</comment>
<evidence type="ECO:0000313" key="8">
    <source>
        <dbReference type="EMBL" id="MBL6811538.1"/>
    </source>
</evidence>
<keyword evidence="5 6" id="KW-0456">Lyase</keyword>
<evidence type="ECO:0000256" key="1">
    <source>
        <dbReference type="ARBA" id="ARBA00001353"/>
    </source>
</evidence>
<reference evidence="8" key="1">
    <citation type="submission" date="2020-10" db="EMBL/GenBank/DDBJ databases">
        <title>Microbiome of the Black Sea water column analyzed by genome centric metagenomics.</title>
        <authorList>
            <person name="Cabello-Yeves P.J."/>
            <person name="Callieri C."/>
            <person name="Picazo A."/>
            <person name="Mehrshad M."/>
            <person name="Haro-Moreno J.M."/>
            <person name="Roda-Garcia J."/>
            <person name="Dzembekova N."/>
            <person name="Slabakova V."/>
            <person name="Slabakova N."/>
            <person name="Moncheva S."/>
            <person name="Rodriguez-Valera F."/>
        </authorList>
    </citation>
    <scope>NUCLEOTIDE SEQUENCE</scope>
    <source>
        <strain evidence="8">BS307-5m-G49</strain>
    </source>
</reference>
<dbReference type="PANTHER" id="PTHR42844:SF1">
    <property type="entry name" value="DIHYDRONEOPTERIN ALDOLASE 1-RELATED"/>
    <property type="match status" value="1"/>
</dbReference>
<dbReference type="SMART" id="SM00905">
    <property type="entry name" value="FolB"/>
    <property type="match status" value="1"/>
</dbReference>
<evidence type="ECO:0000313" key="9">
    <source>
        <dbReference type="Proteomes" id="UP000744438"/>
    </source>
</evidence>
<sequence>MSNKIFVNDLEIEAIIGIFDWEREVRQLIKISYEVEVKINKAFKSDNIEDTFDYKRTSKKIIKFVEKSSFQLIEALAENVSKIIMQDEKVLNLSLSVSKPGALRGSKEVGLTIFRSR</sequence>
<evidence type="ECO:0000256" key="4">
    <source>
        <dbReference type="ARBA" id="ARBA00022909"/>
    </source>
</evidence>
<dbReference type="NCBIfam" id="TIGR00526">
    <property type="entry name" value="folB_dom"/>
    <property type="match status" value="1"/>
</dbReference>
<dbReference type="Proteomes" id="UP000744438">
    <property type="component" value="Unassembled WGS sequence"/>
</dbReference>
<comment type="similarity">
    <text evidence="3 6">Belongs to the DHNA family.</text>
</comment>
<dbReference type="NCBIfam" id="TIGR00525">
    <property type="entry name" value="folB"/>
    <property type="match status" value="1"/>
</dbReference>
<gene>
    <name evidence="8" type="primary">folB</name>
    <name evidence="8" type="ORF">ISQ63_01485</name>
</gene>